<organism evidence="1 2">
    <name type="scientific">Coprinellus micaceus</name>
    <name type="common">Glistening ink-cap mushroom</name>
    <name type="synonym">Coprinus micaceus</name>
    <dbReference type="NCBI Taxonomy" id="71717"/>
    <lineage>
        <taxon>Eukaryota</taxon>
        <taxon>Fungi</taxon>
        <taxon>Dikarya</taxon>
        <taxon>Basidiomycota</taxon>
        <taxon>Agaricomycotina</taxon>
        <taxon>Agaricomycetes</taxon>
        <taxon>Agaricomycetidae</taxon>
        <taxon>Agaricales</taxon>
        <taxon>Agaricineae</taxon>
        <taxon>Psathyrellaceae</taxon>
        <taxon>Coprinellus</taxon>
    </lineage>
</organism>
<dbReference type="STRING" id="71717.A0A4Y7U279"/>
<protein>
    <recommendedName>
        <fullName evidence="3">F-box domain-containing protein</fullName>
    </recommendedName>
</protein>
<dbReference type="EMBL" id="QPFP01000001">
    <property type="protein sequence ID" value="TEB39892.1"/>
    <property type="molecule type" value="Genomic_DNA"/>
</dbReference>
<dbReference type="InterPro" id="IPR032675">
    <property type="entry name" value="LRR_dom_sf"/>
</dbReference>
<proteinExistence type="predicted"/>
<dbReference type="Proteomes" id="UP000298030">
    <property type="component" value="Unassembled WGS sequence"/>
</dbReference>
<keyword evidence="2" id="KW-1185">Reference proteome</keyword>
<dbReference type="OrthoDB" id="3172239at2759"/>
<accession>A0A4Y7U279</accession>
<gene>
    <name evidence="1" type="ORF">FA13DRAFT_1808220</name>
</gene>
<dbReference type="SUPFAM" id="SSF52047">
    <property type="entry name" value="RNI-like"/>
    <property type="match status" value="1"/>
</dbReference>
<dbReference type="AlphaFoldDB" id="A0A4Y7U279"/>
<dbReference type="Gene3D" id="3.80.10.10">
    <property type="entry name" value="Ribonuclease Inhibitor"/>
    <property type="match status" value="1"/>
</dbReference>
<comment type="caution">
    <text evidence="1">The sequence shown here is derived from an EMBL/GenBank/DDBJ whole genome shotgun (WGS) entry which is preliminary data.</text>
</comment>
<sequence length="569" mass="63433">MAHILSESFSEATRTLINEAPNEHSIDHYQGQLIEHIQVLEAEIRSLKYRHNAVSVTCRLPPNILSSIFLAVLDITGRNASRSEPVHDGLEDGCVGLWTKLHIWERSYIEAVPSRCRTAPLSVKFPWFSKDTGEPERLLEMVMPYIGQFRVVDMYWPSTPITGLPWYDALVKWNRAVPVLEELHLNKAGLPFGCLPAAILQGGAPNLRKLVVDNYHLPWPGALMSDSLTKLVLRGNAFSRSRPLATDFLGSLGKLKRLETLELQGYIPKDFVQSNQSSKHPCLLPALQHLQITDDPELTPNFFKLVGLPESTTQITLAMEPDHCSYGLTDYGGSCIGHTLRNLKQSFEWENRIRGPAALTLKLYFKADISTTRSVDEGLCLAFQLPAELPPIDTCLSIFDTHLNLSNITSLDIKMDPFPCGLSAETWTIISRLPNLNTLCISGPHAGILQHIIKEWEVQLQSSTALGPCFPSLSNLTLLGIEIAGQGDGSPRSLTPQLVTVLKAQAATGNSVSRLHIQDCWQISEADYLFAKETLPEIKIEWDRHGERRDPVDYLKVDIGWGIQWGEGT</sequence>
<evidence type="ECO:0000313" key="1">
    <source>
        <dbReference type="EMBL" id="TEB39892.1"/>
    </source>
</evidence>
<name>A0A4Y7U279_COPMI</name>
<evidence type="ECO:0000313" key="2">
    <source>
        <dbReference type="Proteomes" id="UP000298030"/>
    </source>
</evidence>
<reference evidence="1 2" key="1">
    <citation type="journal article" date="2019" name="Nat. Ecol. Evol.">
        <title>Megaphylogeny resolves global patterns of mushroom evolution.</title>
        <authorList>
            <person name="Varga T."/>
            <person name="Krizsan K."/>
            <person name="Foldi C."/>
            <person name="Dima B."/>
            <person name="Sanchez-Garcia M."/>
            <person name="Sanchez-Ramirez S."/>
            <person name="Szollosi G.J."/>
            <person name="Szarkandi J.G."/>
            <person name="Papp V."/>
            <person name="Albert L."/>
            <person name="Andreopoulos W."/>
            <person name="Angelini C."/>
            <person name="Antonin V."/>
            <person name="Barry K.W."/>
            <person name="Bougher N.L."/>
            <person name="Buchanan P."/>
            <person name="Buyck B."/>
            <person name="Bense V."/>
            <person name="Catcheside P."/>
            <person name="Chovatia M."/>
            <person name="Cooper J."/>
            <person name="Damon W."/>
            <person name="Desjardin D."/>
            <person name="Finy P."/>
            <person name="Geml J."/>
            <person name="Haridas S."/>
            <person name="Hughes K."/>
            <person name="Justo A."/>
            <person name="Karasinski D."/>
            <person name="Kautmanova I."/>
            <person name="Kiss B."/>
            <person name="Kocsube S."/>
            <person name="Kotiranta H."/>
            <person name="LaButti K.M."/>
            <person name="Lechner B.E."/>
            <person name="Liimatainen K."/>
            <person name="Lipzen A."/>
            <person name="Lukacs Z."/>
            <person name="Mihaltcheva S."/>
            <person name="Morgado L.N."/>
            <person name="Niskanen T."/>
            <person name="Noordeloos M.E."/>
            <person name="Ohm R.A."/>
            <person name="Ortiz-Santana B."/>
            <person name="Ovrebo C."/>
            <person name="Racz N."/>
            <person name="Riley R."/>
            <person name="Savchenko A."/>
            <person name="Shiryaev A."/>
            <person name="Soop K."/>
            <person name="Spirin V."/>
            <person name="Szebenyi C."/>
            <person name="Tomsovsky M."/>
            <person name="Tulloss R.E."/>
            <person name="Uehling J."/>
            <person name="Grigoriev I.V."/>
            <person name="Vagvolgyi C."/>
            <person name="Papp T."/>
            <person name="Martin F.M."/>
            <person name="Miettinen O."/>
            <person name="Hibbett D.S."/>
            <person name="Nagy L.G."/>
        </authorList>
    </citation>
    <scope>NUCLEOTIDE SEQUENCE [LARGE SCALE GENOMIC DNA]</scope>
    <source>
        <strain evidence="1 2">FP101781</strain>
    </source>
</reference>
<evidence type="ECO:0008006" key="3">
    <source>
        <dbReference type="Google" id="ProtNLM"/>
    </source>
</evidence>